<dbReference type="CDD" id="cd04745">
    <property type="entry name" value="LbH_paaY_like"/>
    <property type="match status" value="1"/>
</dbReference>
<organism evidence="1 2">
    <name type="scientific">Candidatus Desulfobacillus denitrificans</name>
    <dbReference type="NCBI Taxonomy" id="2608985"/>
    <lineage>
        <taxon>Bacteria</taxon>
        <taxon>Pseudomonadati</taxon>
        <taxon>Pseudomonadota</taxon>
        <taxon>Betaproteobacteria</taxon>
        <taxon>Candidatus Desulfobacillus</taxon>
    </lineage>
</organism>
<dbReference type="KEGG" id="ddz:DSYM_23530"/>
<dbReference type="Pfam" id="PF00132">
    <property type="entry name" value="Hexapep"/>
    <property type="match status" value="1"/>
</dbReference>
<accession>A0A809SBL3</accession>
<sequence length="212" mass="22692">MVKVYSLEGVTPVVHPTAFVHPSAVLIGDVIVGPDCYIGPNACLRGDFGRIRIERGVNIQDCCIVHGFPERDTVVEENGHIGHGAVLHCCRIGHDALVGMNAVVIDNADVGEFAIIAAMAFVKAGMVVPPKSLVAGIPAKVVRPLTEQEMAWKTEGTVLYQQLARSSLASMVEVEALTEVEANRKRIVLPDIKPLIEAKAEWAEAAADSPPE</sequence>
<evidence type="ECO:0000313" key="1">
    <source>
        <dbReference type="EMBL" id="BBO21654.1"/>
    </source>
</evidence>
<dbReference type="AlphaFoldDB" id="A0A809SBL3"/>
<gene>
    <name evidence="1" type="ORF">DSYM_23530</name>
</gene>
<evidence type="ECO:0000313" key="2">
    <source>
        <dbReference type="Proteomes" id="UP000662914"/>
    </source>
</evidence>
<dbReference type="InterPro" id="IPR050484">
    <property type="entry name" value="Transf_Hexapept/Carb_Anhydrase"/>
</dbReference>
<reference evidence="1" key="1">
    <citation type="journal article" name="DNA Res.">
        <title>The physiological potential of anammox bacteria as revealed by their core genome structure.</title>
        <authorList>
            <person name="Okubo T."/>
            <person name="Toyoda A."/>
            <person name="Fukuhara K."/>
            <person name="Uchiyama I."/>
            <person name="Harigaya Y."/>
            <person name="Kuroiwa M."/>
            <person name="Suzuki T."/>
            <person name="Murakami Y."/>
            <person name="Suwa Y."/>
            <person name="Takami H."/>
        </authorList>
    </citation>
    <scope>NUCLEOTIDE SEQUENCE</scope>
    <source>
        <strain evidence="1">317325-3</strain>
    </source>
</reference>
<name>A0A809SBL3_9PROT</name>
<dbReference type="InterPro" id="IPR001451">
    <property type="entry name" value="Hexapep"/>
</dbReference>
<proteinExistence type="predicted"/>
<dbReference type="Gene3D" id="2.160.10.10">
    <property type="entry name" value="Hexapeptide repeat proteins"/>
    <property type="match status" value="1"/>
</dbReference>
<dbReference type="InterPro" id="IPR011004">
    <property type="entry name" value="Trimer_LpxA-like_sf"/>
</dbReference>
<dbReference type="PANTHER" id="PTHR13061">
    <property type="entry name" value="DYNACTIN SUBUNIT P25"/>
    <property type="match status" value="1"/>
</dbReference>
<dbReference type="SUPFAM" id="SSF51161">
    <property type="entry name" value="Trimeric LpxA-like enzymes"/>
    <property type="match status" value="1"/>
</dbReference>
<dbReference type="Proteomes" id="UP000662914">
    <property type="component" value="Chromosome"/>
</dbReference>
<protein>
    <submittedName>
        <fullName evidence="1">Phenylacetic acid degradation protein paaY</fullName>
    </submittedName>
</protein>
<dbReference type="PANTHER" id="PTHR13061:SF29">
    <property type="entry name" value="GAMMA CARBONIC ANHYDRASE-LIKE 1, MITOCHONDRIAL-RELATED"/>
    <property type="match status" value="1"/>
</dbReference>
<dbReference type="EMBL" id="AP021857">
    <property type="protein sequence ID" value="BBO21654.1"/>
    <property type="molecule type" value="Genomic_DNA"/>
</dbReference>